<evidence type="ECO:0000313" key="2">
    <source>
        <dbReference type="EMBL" id="NUZ06229.1"/>
    </source>
</evidence>
<organism evidence="2 3">
    <name type="scientific">Piscinibacter koreensis</name>
    <dbReference type="NCBI Taxonomy" id="2742824"/>
    <lineage>
        <taxon>Bacteria</taxon>
        <taxon>Pseudomonadati</taxon>
        <taxon>Pseudomonadota</taxon>
        <taxon>Betaproteobacteria</taxon>
        <taxon>Burkholderiales</taxon>
        <taxon>Sphaerotilaceae</taxon>
        <taxon>Piscinibacter</taxon>
    </lineage>
</organism>
<accession>A0A7Y6TWL0</accession>
<dbReference type="EMBL" id="JABWMJ010000004">
    <property type="protein sequence ID" value="NUZ06229.1"/>
    <property type="molecule type" value="Genomic_DNA"/>
</dbReference>
<dbReference type="SUPFAM" id="SSF52499">
    <property type="entry name" value="Isochorismatase-like hydrolases"/>
    <property type="match status" value="1"/>
</dbReference>
<comment type="caution">
    <text evidence="2">The sequence shown here is derived from an EMBL/GenBank/DDBJ whole genome shotgun (WGS) entry which is preliminary data.</text>
</comment>
<dbReference type="Gene3D" id="3.40.50.850">
    <property type="entry name" value="Isochorismatase-like"/>
    <property type="match status" value="1"/>
</dbReference>
<dbReference type="PANTHER" id="PTHR14119">
    <property type="entry name" value="HYDROLASE"/>
    <property type="match status" value="1"/>
</dbReference>
<dbReference type="PANTHER" id="PTHR14119:SF3">
    <property type="entry name" value="ISOCHORISMATASE DOMAIN-CONTAINING PROTEIN 2"/>
    <property type="match status" value="1"/>
</dbReference>
<proteinExistence type="predicted"/>
<dbReference type="InterPro" id="IPR050993">
    <property type="entry name" value="Isochorismatase_domain"/>
</dbReference>
<evidence type="ECO:0000313" key="3">
    <source>
        <dbReference type="Proteomes" id="UP000529637"/>
    </source>
</evidence>
<dbReference type="InterPro" id="IPR036380">
    <property type="entry name" value="Isochorismatase-like_sf"/>
</dbReference>
<dbReference type="RefSeq" id="WP_176068977.1">
    <property type="nucleotide sequence ID" value="NZ_JABWMJ010000004.1"/>
</dbReference>
<dbReference type="AlphaFoldDB" id="A0A7Y6TWL0"/>
<name>A0A7Y6TWL0_9BURK</name>
<sequence length="179" mass="19658">MSALCQADRCTLLIVDPQARLMPAIHEGAAVLHRCRQLALAARELGIHVIGTEQNPDGLGPMVDELRKLCDTVLWKMHFAATAEPGFLQRLPHGRDTLVVAGCEAHVCVMQTVAGLLDAGYRVKWVIDAVGSRHAYNRDAAAARVRELGADLVTTEMVIFEWLATSEHPKFRTLSALIR</sequence>
<feature type="domain" description="Isochorismatase-like" evidence="1">
    <location>
        <begin position="11"/>
        <end position="156"/>
    </location>
</feature>
<reference evidence="2 3" key="1">
    <citation type="submission" date="2020-06" db="EMBL/GenBank/DDBJ databases">
        <title>Schlegella sp. ID0723 isolated from air conditioner.</title>
        <authorList>
            <person name="Kim D.Y."/>
            <person name="Kim D.-U."/>
        </authorList>
    </citation>
    <scope>NUCLEOTIDE SEQUENCE [LARGE SCALE GENOMIC DNA]</scope>
    <source>
        <strain evidence="2 3">ID0723</strain>
    </source>
</reference>
<dbReference type="Pfam" id="PF00857">
    <property type="entry name" value="Isochorismatase"/>
    <property type="match status" value="1"/>
</dbReference>
<keyword evidence="3" id="KW-1185">Reference proteome</keyword>
<gene>
    <name evidence="2" type="ORF">HQN59_10705</name>
</gene>
<dbReference type="Proteomes" id="UP000529637">
    <property type="component" value="Unassembled WGS sequence"/>
</dbReference>
<dbReference type="InterPro" id="IPR000868">
    <property type="entry name" value="Isochorismatase-like_dom"/>
</dbReference>
<protein>
    <submittedName>
        <fullName evidence="2">Isochorismatase family protein</fullName>
    </submittedName>
</protein>
<evidence type="ECO:0000259" key="1">
    <source>
        <dbReference type="Pfam" id="PF00857"/>
    </source>
</evidence>